<name>A0ABU3N193_9SPHN</name>
<dbReference type="Pfam" id="PF06995">
    <property type="entry name" value="Phage_P2_GpU"/>
    <property type="match status" value="1"/>
</dbReference>
<evidence type="ECO:0000313" key="1">
    <source>
        <dbReference type="EMBL" id="MDT8758253.1"/>
    </source>
</evidence>
<protein>
    <submittedName>
        <fullName evidence="1">Phage tail protein</fullName>
    </submittedName>
</protein>
<reference evidence="1" key="1">
    <citation type="submission" date="2022-04" db="EMBL/GenBank/DDBJ databases">
        <title>Tomato heritable bacteria conferring resistance against bacterial wilt.</title>
        <authorList>
            <person name="Yin J."/>
        </authorList>
    </citation>
    <scope>NUCLEOTIDE SEQUENCE</scope>
    <source>
        <strain evidence="1">Cra20</strain>
    </source>
</reference>
<gene>
    <name evidence="1" type="ORF">MZO42_06045</name>
</gene>
<accession>A0ABU3N193</accession>
<dbReference type="InterPro" id="IPR009734">
    <property type="entry name" value="Myoviridae_GpU"/>
</dbReference>
<dbReference type="PIRSF" id="PIRSF029208">
    <property type="entry name" value="Phage_tail_GPU"/>
    <property type="match status" value="1"/>
</dbReference>
<dbReference type="EMBL" id="JALMLT010000001">
    <property type="protein sequence ID" value="MDT8758253.1"/>
    <property type="molecule type" value="Genomic_DNA"/>
</dbReference>
<sequence length="133" mass="14449">MASAPPSPAQLLTLGMFIFGTDTMAYSDFERQTSWRHATSERFGARPASQFTGPGDDQVRLEGLLVPEIAGIYGSIDRLVEMAGTGDNWPLVDGAGRVLGHFRITSLDQRHRVVMAGGIPRAVEFSLTLDRAD</sequence>
<proteinExistence type="predicted"/>
<comment type="caution">
    <text evidence="1">The sequence shown here is derived from an EMBL/GenBank/DDBJ whole genome shotgun (WGS) entry which is preliminary data.</text>
</comment>
<organism evidence="1">
    <name type="scientific">Sphingomonas psychrotolerans</name>
    <dbReference type="NCBI Taxonomy" id="1327635"/>
    <lineage>
        <taxon>Bacteria</taxon>
        <taxon>Pseudomonadati</taxon>
        <taxon>Pseudomonadota</taxon>
        <taxon>Alphaproteobacteria</taxon>
        <taxon>Sphingomonadales</taxon>
        <taxon>Sphingomonadaceae</taxon>
        <taxon>Sphingomonas</taxon>
    </lineage>
</organism>
<dbReference type="InterPro" id="IPR016912">
    <property type="entry name" value="Phage_P2_GpU"/>
</dbReference>